<protein>
    <recommendedName>
        <fullName evidence="7">Aminoacyl-transfer RNA synthetases class-II family profile domain-containing protein</fullName>
    </recommendedName>
</protein>
<dbReference type="OrthoDB" id="439710at2759"/>
<dbReference type="PANTHER" id="PTHR22594:SF5">
    <property type="entry name" value="ASPARTATE--TRNA LIGASE, MITOCHONDRIAL"/>
    <property type="match status" value="1"/>
</dbReference>
<name>A0A8K0K2E4_LADFU</name>
<sequence>MRSHTCGSLRESDIGTVVRVCGWLQFSRMSKFATLRDGYGCTQIIIPEERGDLSRSLDTIPYESVLSVKGQVVRRPSGQENLGAQEFLVPTQQKGHFYSLVQSPQQLKQLLMIGAIDRYFQIARCYRDETARPDRQPEFTQMDIEMSFSSREGVMHLVEELLEHSWHSTIKKTNSPPFPRITYNDAMSTYGSDKPDIRFGLKFVDVSKIVLSFKSASKPMELLKQNPSFVAVCFNVPEYLEQGLLSRSNFRKFEENLRNSLISASSVRLFPERLKNTSNTDDHQLLWKHLDANSNEWLVTAVGQKDEVLPFLGRLRLMVADHLESKGIKIRSEGFNFLWVIDFPLFLPVKKENGKSAMESAHHPFTQPHPDDFNLLETKPLEVRGLHYDLVCNGCEVGGGSVRIHDAALQSRILDMLDIDKSQLCHLIEALSCGCPPHAGIALGVDRIMALAVGAGSVREVIAFPKGSEGQDLMSGAPSTLSQEDLDLYHLKIK</sequence>
<evidence type="ECO:0000313" key="8">
    <source>
        <dbReference type="EMBL" id="KAG8227057.1"/>
    </source>
</evidence>
<dbReference type="PANTHER" id="PTHR22594">
    <property type="entry name" value="ASPARTYL/LYSYL-TRNA SYNTHETASE"/>
    <property type="match status" value="1"/>
</dbReference>
<comment type="caution">
    <text evidence="8">The sequence shown here is derived from an EMBL/GenBank/DDBJ whole genome shotgun (WGS) entry which is preliminary data.</text>
</comment>
<dbReference type="InterPro" id="IPR012340">
    <property type="entry name" value="NA-bd_OB-fold"/>
</dbReference>
<dbReference type="InterPro" id="IPR045864">
    <property type="entry name" value="aa-tRNA-synth_II/BPL/LPL"/>
</dbReference>
<dbReference type="SUPFAM" id="SSF55681">
    <property type="entry name" value="Class II aaRS and biotin synthetases"/>
    <property type="match status" value="1"/>
</dbReference>
<dbReference type="Proteomes" id="UP000792457">
    <property type="component" value="Unassembled WGS sequence"/>
</dbReference>
<keyword evidence="6" id="KW-0030">Aminoacyl-tRNA synthetase</keyword>
<evidence type="ECO:0000256" key="4">
    <source>
        <dbReference type="ARBA" id="ARBA00022840"/>
    </source>
</evidence>
<dbReference type="PRINTS" id="PR01042">
    <property type="entry name" value="TRNASYNTHASP"/>
</dbReference>
<evidence type="ECO:0000256" key="2">
    <source>
        <dbReference type="ARBA" id="ARBA00022598"/>
    </source>
</evidence>
<organism evidence="8 9">
    <name type="scientific">Ladona fulva</name>
    <name type="common">Scarce chaser dragonfly</name>
    <name type="synonym">Libellula fulva</name>
    <dbReference type="NCBI Taxonomy" id="123851"/>
    <lineage>
        <taxon>Eukaryota</taxon>
        <taxon>Metazoa</taxon>
        <taxon>Ecdysozoa</taxon>
        <taxon>Arthropoda</taxon>
        <taxon>Hexapoda</taxon>
        <taxon>Insecta</taxon>
        <taxon>Pterygota</taxon>
        <taxon>Palaeoptera</taxon>
        <taxon>Odonata</taxon>
        <taxon>Epiprocta</taxon>
        <taxon>Anisoptera</taxon>
        <taxon>Libelluloidea</taxon>
        <taxon>Libellulidae</taxon>
        <taxon>Ladona</taxon>
    </lineage>
</organism>
<comment type="similarity">
    <text evidence="1">Belongs to the class-II aminoacyl-tRNA synthetase family. Type 1 subfamily.</text>
</comment>
<gene>
    <name evidence="8" type="ORF">J437_LFUL013240</name>
</gene>
<proteinExistence type="inferred from homology"/>
<dbReference type="SUPFAM" id="SSF50249">
    <property type="entry name" value="Nucleic acid-binding proteins"/>
    <property type="match status" value="1"/>
</dbReference>
<keyword evidence="4" id="KW-0067">ATP-binding</keyword>
<evidence type="ECO:0000256" key="1">
    <source>
        <dbReference type="ARBA" id="ARBA00006303"/>
    </source>
</evidence>
<evidence type="ECO:0000256" key="3">
    <source>
        <dbReference type="ARBA" id="ARBA00022741"/>
    </source>
</evidence>
<dbReference type="Gene3D" id="3.30.1360.30">
    <property type="entry name" value="GAD-like domain"/>
    <property type="match status" value="1"/>
</dbReference>
<dbReference type="InterPro" id="IPR006195">
    <property type="entry name" value="aa-tRNA-synth_II"/>
</dbReference>
<dbReference type="Gene3D" id="3.30.930.10">
    <property type="entry name" value="Bira Bifunctional Protein, Domain 2"/>
    <property type="match status" value="1"/>
</dbReference>
<dbReference type="GO" id="GO:0005739">
    <property type="term" value="C:mitochondrion"/>
    <property type="evidence" value="ECO:0007669"/>
    <property type="project" value="TreeGrafter"/>
</dbReference>
<dbReference type="EMBL" id="KZ308309">
    <property type="protein sequence ID" value="KAG8227057.1"/>
    <property type="molecule type" value="Genomic_DNA"/>
</dbReference>
<dbReference type="GO" id="GO:0005524">
    <property type="term" value="F:ATP binding"/>
    <property type="evidence" value="ECO:0007669"/>
    <property type="project" value="UniProtKB-KW"/>
</dbReference>
<dbReference type="PROSITE" id="PS50862">
    <property type="entry name" value="AA_TRNA_LIGASE_II"/>
    <property type="match status" value="1"/>
</dbReference>
<dbReference type="AlphaFoldDB" id="A0A8K0K2E4"/>
<evidence type="ECO:0000256" key="5">
    <source>
        <dbReference type="ARBA" id="ARBA00022917"/>
    </source>
</evidence>
<keyword evidence="3" id="KW-0547">Nucleotide-binding</keyword>
<dbReference type="InterPro" id="IPR004115">
    <property type="entry name" value="GAD-like_sf"/>
</dbReference>
<dbReference type="InterPro" id="IPR004524">
    <property type="entry name" value="Asp-tRNA-ligase_1"/>
</dbReference>
<evidence type="ECO:0000313" key="9">
    <source>
        <dbReference type="Proteomes" id="UP000792457"/>
    </source>
</evidence>
<evidence type="ECO:0000256" key="6">
    <source>
        <dbReference type="ARBA" id="ARBA00023146"/>
    </source>
</evidence>
<dbReference type="Pfam" id="PF00152">
    <property type="entry name" value="tRNA-synt_2"/>
    <property type="match status" value="1"/>
</dbReference>
<accession>A0A8K0K2E4</accession>
<keyword evidence="9" id="KW-1185">Reference proteome</keyword>
<reference evidence="8" key="2">
    <citation type="submission" date="2017-10" db="EMBL/GenBank/DDBJ databases">
        <title>Ladona fulva Genome sequencing and assembly.</title>
        <authorList>
            <person name="Murali S."/>
            <person name="Richards S."/>
            <person name="Bandaranaike D."/>
            <person name="Bellair M."/>
            <person name="Blankenburg K."/>
            <person name="Chao H."/>
            <person name="Dinh H."/>
            <person name="Doddapaneni H."/>
            <person name="Dugan-Rocha S."/>
            <person name="Elkadiri S."/>
            <person name="Gnanaolivu R."/>
            <person name="Hernandez B."/>
            <person name="Skinner E."/>
            <person name="Javaid M."/>
            <person name="Lee S."/>
            <person name="Li M."/>
            <person name="Ming W."/>
            <person name="Munidasa M."/>
            <person name="Muniz J."/>
            <person name="Nguyen L."/>
            <person name="Hughes D."/>
            <person name="Osuji N."/>
            <person name="Pu L.-L."/>
            <person name="Puazo M."/>
            <person name="Qu C."/>
            <person name="Quiroz J."/>
            <person name="Raj R."/>
            <person name="Weissenberger G."/>
            <person name="Xin Y."/>
            <person name="Zou X."/>
            <person name="Han Y."/>
            <person name="Worley K."/>
            <person name="Muzny D."/>
            <person name="Gibbs R."/>
        </authorList>
    </citation>
    <scope>NUCLEOTIDE SEQUENCE</scope>
    <source>
        <strain evidence="8">Sampled in the wild</strain>
    </source>
</reference>
<dbReference type="NCBIfam" id="TIGR00459">
    <property type="entry name" value="aspS_bact"/>
    <property type="match status" value="1"/>
</dbReference>
<dbReference type="InterPro" id="IPR004364">
    <property type="entry name" value="Aa-tRNA-synt_II"/>
</dbReference>
<reference evidence="8" key="1">
    <citation type="submission" date="2013-04" db="EMBL/GenBank/DDBJ databases">
        <authorList>
            <person name="Qu J."/>
            <person name="Murali S.C."/>
            <person name="Bandaranaike D."/>
            <person name="Bellair M."/>
            <person name="Blankenburg K."/>
            <person name="Chao H."/>
            <person name="Dinh H."/>
            <person name="Doddapaneni H."/>
            <person name="Downs B."/>
            <person name="Dugan-Rocha S."/>
            <person name="Elkadiri S."/>
            <person name="Gnanaolivu R.D."/>
            <person name="Hernandez B."/>
            <person name="Javaid M."/>
            <person name="Jayaseelan J.C."/>
            <person name="Lee S."/>
            <person name="Li M."/>
            <person name="Ming W."/>
            <person name="Munidasa M."/>
            <person name="Muniz J."/>
            <person name="Nguyen L."/>
            <person name="Ongeri F."/>
            <person name="Osuji N."/>
            <person name="Pu L.-L."/>
            <person name="Puazo M."/>
            <person name="Qu C."/>
            <person name="Quiroz J."/>
            <person name="Raj R."/>
            <person name="Weissenberger G."/>
            <person name="Xin Y."/>
            <person name="Zou X."/>
            <person name="Han Y."/>
            <person name="Richards S."/>
            <person name="Worley K."/>
            <person name="Muzny D."/>
            <person name="Gibbs R."/>
        </authorList>
    </citation>
    <scope>NUCLEOTIDE SEQUENCE</scope>
    <source>
        <strain evidence="8">Sampled in the wild</strain>
    </source>
</reference>
<keyword evidence="2" id="KW-0436">Ligase</keyword>
<evidence type="ECO:0000259" key="7">
    <source>
        <dbReference type="PROSITE" id="PS50862"/>
    </source>
</evidence>
<dbReference type="GO" id="GO:0004815">
    <property type="term" value="F:aspartate-tRNA ligase activity"/>
    <property type="evidence" value="ECO:0007669"/>
    <property type="project" value="TreeGrafter"/>
</dbReference>
<dbReference type="GO" id="GO:0006422">
    <property type="term" value="P:aspartyl-tRNA aminoacylation"/>
    <property type="evidence" value="ECO:0007669"/>
    <property type="project" value="TreeGrafter"/>
</dbReference>
<feature type="domain" description="Aminoacyl-transfer RNA synthetases class-II family profile" evidence="7">
    <location>
        <begin position="118"/>
        <end position="465"/>
    </location>
</feature>
<keyword evidence="5" id="KW-0648">Protein biosynthesis</keyword>
<dbReference type="SUPFAM" id="SSF55261">
    <property type="entry name" value="GAD domain-like"/>
    <property type="match status" value="1"/>
</dbReference>
<dbReference type="InterPro" id="IPR002312">
    <property type="entry name" value="Asp/Asn-tRNA-synth_IIb"/>
</dbReference>